<evidence type="ECO:0000313" key="3">
    <source>
        <dbReference type="EMBL" id="MCA6078568.1"/>
    </source>
</evidence>
<reference evidence="3" key="1">
    <citation type="submission" date="2021-09" db="EMBL/GenBank/DDBJ databases">
        <title>Fulvivirga sp. isolated from coastal sediment.</title>
        <authorList>
            <person name="Yu H."/>
        </authorList>
    </citation>
    <scope>NUCLEOTIDE SEQUENCE</scope>
    <source>
        <strain evidence="3">1062</strain>
    </source>
</reference>
<keyword evidence="4" id="KW-1185">Reference proteome</keyword>
<evidence type="ECO:0000259" key="2">
    <source>
        <dbReference type="Pfam" id="PF12867"/>
    </source>
</evidence>
<name>A0A9X1HUK0_9BACT</name>
<organism evidence="3 4">
    <name type="scientific">Fulvivirga sedimenti</name>
    <dbReference type="NCBI Taxonomy" id="2879465"/>
    <lineage>
        <taxon>Bacteria</taxon>
        <taxon>Pseudomonadati</taxon>
        <taxon>Bacteroidota</taxon>
        <taxon>Cytophagia</taxon>
        <taxon>Cytophagales</taxon>
        <taxon>Fulvivirgaceae</taxon>
        <taxon>Fulvivirga</taxon>
    </lineage>
</organism>
<dbReference type="SUPFAM" id="SSF109854">
    <property type="entry name" value="DinB/YfiT-like putative metalloenzymes"/>
    <property type="match status" value="1"/>
</dbReference>
<dbReference type="AlphaFoldDB" id="A0A9X1HUK0"/>
<accession>A0A9X1HUK0</accession>
<comment type="caution">
    <text evidence="3">The sequence shown here is derived from an EMBL/GenBank/DDBJ whole genome shotgun (WGS) entry which is preliminary data.</text>
</comment>
<evidence type="ECO:0000313" key="4">
    <source>
        <dbReference type="Proteomes" id="UP001139409"/>
    </source>
</evidence>
<dbReference type="Proteomes" id="UP001139409">
    <property type="component" value="Unassembled WGS sequence"/>
</dbReference>
<proteinExistence type="predicted"/>
<gene>
    <name evidence="3" type="ORF">LDX50_27085</name>
</gene>
<dbReference type="RefSeq" id="WP_225699425.1">
    <property type="nucleotide sequence ID" value="NZ_JAIXNE010000006.1"/>
</dbReference>
<keyword evidence="1" id="KW-0175">Coiled coil</keyword>
<sequence length="172" mass="20161">MVPELQKKLNQLNDSLQNLLTDMDKTESSILIQKHSPEKWSPVQILYHVKLSEQLSIGYLSRKIQVIDTLPKTSFRQTYRSWLLTLALRSPLKFKAPSVVSEIPDIPDYNILKLEYNDLRTELEKVMSGIQPDQVNRSIMKHPRSGPINILQTMDFFQSHFQHHERQIRNLI</sequence>
<evidence type="ECO:0000256" key="1">
    <source>
        <dbReference type="SAM" id="Coils"/>
    </source>
</evidence>
<dbReference type="InterPro" id="IPR024775">
    <property type="entry name" value="DinB-like"/>
</dbReference>
<dbReference type="InterPro" id="IPR034660">
    <property type="entry name" value="DinB/YfiT-like"/>
</dbReference>
<dbReference type="Pfam" id="PF12867">
    <property type="entry name" value="DinB_2"/>
    <property type="match status" value="1"/>
</dbReference>
<dbReference type="Gene3D" id="1.20.120.450">
    <property type="entry name" value="dinb family like domain"/>
    <property type="match status" value="1"/>
</dbReference>
<feature type="coiled-coil region" evidence="1">
    <location>
        <begin position="2"/>
        <end position="29"/>
    </location>
</feature>
<feature type="domain" description="DinB-like" evidence="2">
    <location>
        <begin position="27"/>
        <end position="168"/>
    </location>
</feature>
<dbReference type="EMBL" id="JAIXNE010000006">
    <property type="protein sequence ID" value="MCA6078568.1"/>
    <property type="molecule type" value="Genomic_DNA"/>
</dbReference>
<protein>
    <submittedName>
        <fullName evidence="3">DinB family protein</fullName>
    </submittedName>
</protein>